<feature type="compositionally biased region" description="Basic and acidic residues" evidence="2">
    <location>
        <begin position="621"/>
        <end position="630"/>
    </location>
</feature>
<dbReference type="Pfam" id="PF25023">
    <property type="entry name" value="TEN_YD-shell"/>
    <property type="match status" value="1"/>
</dbReference>
<feature type="compositionally biased region" description="Basic and acidic residues" evidence="2">
    <location>
        <begin position="1013"/>
        <end position="1026"/>
    </location>
</feature>
<dbReference type="Gene3D" id="2.180.10.10">
    <property type="entry name" value="RHS repeat-associated core"/>
    <property type="match status" value="3"/>
</dbReference>
<dbReference type="PANTHER" id="PTHR32305">
    <property type="match status" value="1"/>
</dbReference>
<dbReference type="InterPro" id="IPR056823">
    <property type="entry name" value="TEN-like_YD-shell"/>
</dbReference>
<protein>
    <submittedName>
        <fullName evidence="6">YD repeat-containing protein</fullName>
    </submittedName>
</protein>
<organism evidence="6 7">
    <name type="scientific">Kribbella italica</name>
    <dbReference type="NCBI Taxonomy" id="1540520"/>
    <lineage>
        <taxon>Bacteria</taxon>
        <taxon>Bacillati</taxon>
        <taxon>Actinomycetota</taxon>
        <taxon>Actinomycetes</taxon>
        <taxon>Propionibacteriales</taxon>
        <taxon>Kribbellaceae</taxon>
        <taxon>Kribbella</taxon>
    </lineage>
</organism>
<keyword evidence="7" id="KW-1185">Reference proteome</keyword>
<feature type="region of interest" description="Disordered" evidence="2">
    <location>
        <begin position="995"/>
        <end position="1026"/>
    </location>
</feature>
<feature type="region of interest" description="Disordered" evidence="2">
    <location>
        <begin position="538"/>
        <end position="644"/>
    </location>
</feature>
<feature type="domain" description="DUF6531" evidence="4">
    <location>
        <begin position="177"/>
        <end position="249"/>
    </location>
</feature>
<dbReference type="PANTHER" id="PTHR32305:SF15">
    <property type="entry name" value="PROTEIN RHSA-RELATED"/>
    <property type="match status" value="1"/>
</dbReference>
<evidence type="ECO:0000256" key="3">
    <source>
        <dbReference type="SAM" id="SignalP"/>
    </source>
</evidence>
<feature type="compositionally biased region" description="Low complexity" evidence="2">
    <location>
        <begin position="998"/>
        <end position="1012"/>
    </location>
</feature>
<name>A0A7W9J6B0_9ACTN</name>
<dbReference type="Proteomes" id="UP000549971">
    <property type="component" value="Unassembled WGS sequence"/>
</dbReference>
<dbReference type="InterPro" id="IPR006530">
    <property type="entry name" value="YD"/>
</dbReference>
<feature type="compositionally biased region" description="Polar residues" evidence="2">
    <location>
        <begin position="555"/>
        <end position="574"/>
    </location>
</feature>
<dbReference type="RefSeq" id="WP_184795834.1">
    <property type="nucleotide sequence ID" value="NZ_JACHMY010000001.1"/>
</dbReference>
<dbReference type="InterPro" id="IPR050708">
    <property type="entry name" value="T6SS_VgrG/RHS"/>
</dbReference>
<dbReference type="AlphaFoldDB" id="A0A7W9J6B0"/>
<reference evidence="6 7" key="1">
    <citation type="submission" date="2020-08" db="EMBL/GenBank/DDBJ databases">
        <title>Sequencing the genomes of 1000 actinobacteria strains.</title>
        <authorList>
            <person name="Klenk H.-P."/>
        </authorList>
    </citation>
    <scope>NUCLEOTIDE SEQUENCE [LARGE SCALE GENOMIC DNA]</scope>
    <source>
        <strain evidence="6 7">DSM 28967</strain>
    </source>
</reference>
<feature type="signal peptide" evidence="3">
    <location>
        <begin position="1"/>
        <end position="30"/>
    </location>
</feature>
<evidence type="ECO:0000313" key="7">
    <source>
        <dbReference type="Proteomes" id="UP000549971"/>
    </source>
</evidence>
<dbReference type="InterPro" id="IPR045351">
    <property type="entry name" value="DUF6531"/>
</dbReference>
<dbReference type="EMBL" id="JACHMY010000001">
    <property type="protein sequence ID" value="MBB5836303.1"/>
    <property type="molecule type" value="Genomic_DNA"/>
</dbReference>
<comment type="caution">
    <text evidence="6">The sequence shown here is derived from an EMBL/GenBank/DDBJ whole genome shotgun (WGS) entry which is preliminary data.</text>
</comment>
<gene>
    <name evidence="6" type="ORF">HDA39_003037</name>
</gene>
<dbReference type="Pfam" id="PF20148">
    <property type="entry name" value="DUF6531"/>
    <property type="match status" value="1"/>
</dbReference>
<keyword evidence="3" id="KW-0732">Signal</keyword>
<feature type="compositionally biased region" description="Polar residues" evidence="2">
    <location>
        <begin position="596"/>
        <end position="606"/>
    </location>
</feature>
<dbReference type="Pfam" id="PF05593">
    <property type="entry name" value="RHS_repeat"/>
    <property type="match status" value="6"/>
</dbReference>
<evidence type="ECO:0000259" key="4">
    <source>
        <dbReference type="Pfam" id="PF20148"/>
    </source>
</evidence>
<keyword evidence="1" id="KW-0677">Repeat</keyword>
<evidence type="ECO:0000313" key="6">
    <source>
        <dbReference type="EMBL" id="MBB5836303.1"/>
    </source>
</evidence>
<dbReference type="InterPro" id="IPR031325">
    <property type="entry name" value="RHS_repeat"/>
</dbReference>
<feature type="chain" id="PRO_5031379606" evidence="3">
    <location>
        <begin position="31"/>
        <end position="1026"/>
    </location>
</feature>
<accession>A0A7W9J6B0</accession>
<dbReference type="NCBIfam" id="TIGR01643">
    <property type="entry name" value="YD_repeat_2x"/>
    <property type="match status" value="10"/>
</dbReference>
<evidence type="ECO:0000256" key="2">
    <source>
        <dbReference type="SAM" id="MobiDB-lite"/>
    </source>
</evidence>
<evidence type="ECO:0000256" key="1">
    <source>
        <dbReference type="ARBA" id="ARBA00022737"/>
    </source>
</evidence>
<proteinExistence type="predicted"/>
<evidence type="ECO:0000259" key="5">
    <source>
        <dbReference type="Pfam" id="PF25023"/>
    </source>
</evidence>
<feature type="domain" description="Teneurin-like YD-shell" evidence="5">
    <location>
        <begin position="726"/>
        <end position="841"/>
    </location>
</feature>
<sequence>MQAARRTLSALLAFLLIVSVITATGPTAYAEDGTCVHVDVSITAGGELLTKGPQIANDGGFGHAGTGQTFTFKARTFAPSMNICAMQLTDLRTWQVSGWPCTNHPKPKPARTQSLTWSVAVPLDCEVPSSPGLLAASLTNGKGSATGNVNLYAGAPGFVLPDKQARGLFGPFAMQSDPVNSLTGALTAVETDAAVAGLGVPLSVDRTYNSNDTTTGALGPGWRPSYSDKLVLTGRSATYLASDGREIAFTPRGTGFVVEPGAARFTLGRSGTDFVLTDVDQQRMRFSSSGELLSILDRNGQGLTITRESGRIGSVINGRRSLDYSYDEAGLLTAVVLAAPGAEARRVQYEYSDGKLVAATTPGGVRTEYGYGTAGRLSTEKRGTGSRPTLTTEYDENGRVVSQTDGKGARSTWTWEDAGIRGKSTMTDPTGGRWTNEYERNWLVRQADPTGVAVTFHYDSAGNLIRVFDPLGHGARHTYDALGRVTSSTDAAGFTTRRSYNSANDPVSISDPLGRRSTFGYDARGNLTTTSYAGRTSSVTYDERGLPVSVRDGTGRTTRSTYSPDGDLTSTTDPAGNVTKYTPDGWGRPSKVTGPRGQTSTFTYSADDQPLEQHGPLDQNTRLDYDDHGRLSASTDPRGGTTRYRYDDAGQLVSVTAPSLPEAAFEFDASGRLVEQTDASGRTQTSAYDAAGRLTATTYGGRTWRFAHDKAGRRVRTTLPSGKAASFTLDARGALTRVDYSDKTPSNSFTWDAAGRRTTTTDVGGVTRFGYDTFDRLTSVNRPGSTIAYTWDQAGNLQSRSAAGHTETYTWDAVNRLTSAKVDGKPAATYAYDVTRGSITTRRPSGLTETRRYDLLGRETELRQTQPGRPLRTVVSSYDAGDNLVLTNDSATGKAAYTYDALDQLTAVCYAVDQCTDDAEDYIRYAYDGAGNRTWEERPSATKWSLFGPGNELQGAITAPKGYPKVPPVGAFNTYDADGNLTSDGTTTYTWTAAGKPASSTTATGKTTYTHAADGRRLRRHEPSGQ</sequence>